<dbReference type="SUPFAM" id="SSF81296">
    <property type="entry name" value="E set domains"/>
    <property type="match status" value="2"/>
</dbReference>
<feature type="region of interest" description="Disordered" evidence="1">
    <location>
        <begin position="509"/>
        <end position="607"/>
    </location>
</feature>
<organism evidence="3 4">
    <name type="scientific">Mucor lusitanicus CBS 277.49</name>
    <dbReference type="NCBI Taxonomy" id="747725"/>
    <lineage>
        <taxon>Eukaryota</taxon>
        <taxon>Fungi</taxon>
        <taxon>Fungi incertae sedis</taxon>
        <taxon>Mucoromycota</taxon>
        <taxon>Mucoromycotina</taxon>
        <taxon>Mucoromycetes</taxon>
        <taxon>Mucorales</taxon>
        <taxon>Mucorineae</taxon>
        <taxon>Mucoraceae</taxon>
        <taxon>Mucor</taxon>
    </lineage>
</organism>
<evidence type="ECO:0000313" key="4">
    <source>
        <dbReference type="Proteomes" id="UP000077051"/>
    </source>
</evidence>
<dbReference type="VEuPathDB" id="FungiDB:MUCCIDRAFT_115378"/>
<dbReference type="PANTHER" id="PTHR11188">
    <property type="entry name" value="ARRESTIN DOMAIN CONTAINING PROTEIN"/>
    <property type="match status" value="1"/>
</dbReference>
<feature type="region of interest" description="Disordered" evidence="1">
    <location>
        <begin position="342"/>
        <end position="385"/>
    </location>
</feature>
<evidence type="ECO:0000259" key="2">
    <source>
        <dbReference type="SMART" id="SM01017"/>
    </source>
</evidence>
<feature type="compositionally biased region" description="Low complexity" evidence="1">
    <location>
        <begin position="404"/>
        <end position="419"/>
    </location>
</feature>
<evidence type="ECO:0000313" key="3">
    <source>
        <dbReference type="EMBL" id="OAC98468.1"/>
    </source>
</evidence>
<dbReference type="PANTHER" id="PTHR11188:SF176">
    <property type="entry name" value="ARRESTIN DOMAIN-CONTAINING PROTEIN 1"/>
    <property type="match status" value="1"/>
</dbReference>
<dbReference type="GO" id="GO:0015031">
    <property type="term" value="P:protein transport"/>
    <property type="evidence" value="ECO:0007669"/>
    <property type="project" value="TreeGrafter"/>
</dbReference>
<protein>
    <recommendedName>
        <fullName evidence="2">Arrestin C-terminal-like domain-containing protein</fullName>
    </recommendedName>
</protein>
<reference evidence="3 4" key="1">
    <citation type="submission" date="2015-06" db="EMBL/GenBank/DDBJ databases">
        <title>Expansion of signal transduction pathways in fungi by whole-genome duplication.</title>
        <authorList>
            <consortium name="DOE Joint Genome Institute"/>
            <person name="Corrochano L.M."/>
            <person name="Kuo A."/>
            <person name="Marcet-Houben M."/>
            <person name="Polaino S."/>
            <person name="Salamov A."/>
            <person name="Villalobos J.M."/>
            <person name="Alvarez M.I."/>
            <person name="Avalos J."/>
            <person name="Benito E.P."/>
            <person name="Benoit I."/>
            <person name="Burger G."/>
            <person name="Camino L.P."/>
            <person name="Canovas D."/>
            <person name="Cerda-Olmedo E."/>
            <person name="Cheng J.-F."/>
            <person name="Dominguez A."/>
            <person name="Elias M."/>
            <person name="Eslava A.P."/>
            <person name="Glaser F."/>
            <person name="Grimwood J."/>
            <person name="Gutierrez G."/>
            <person name="Heitman J."/>
            <person name="Henrissat B."/>
            <person name="Iturriaga E.A."/>
            <person name="Lang B.F."/>
            <person name="Lavin J.L."/>
            <person name="Lee S."/>
            <person name="Li W."/>
            <person name="Lindquist E."/>
            <person name="Lopez-Garcia S."/>
            <person name="Luque E.M."/>
            <person name="Marcos A.T."/>
            <person name="Martin J."/>
            <person name="Mccluskey K."/>
            <person name="Medina H.R."/>
            <person name="Miralles-Duran A."/>
            <person name="Miyazaki A."/>
            <person name="Munoz-Torres E."/>
            <person name="Oguiza J.A."/>
            <person name="Ohm R."/>
            <person name="Olmedo M."/>
            <person name="Orejas M."/>
            <person name="Ortiz-Castellanos L."/>
            <person name="Pisabarro A.G."/>
            <person name="Rodriguez-Romero J."/>
            <person name="Ruiz-Herrera J."/>
            <person name="Ruiz-Vazquez R."/>
            <person name="Sanz C."/>
            <person name="Schackwitz W."/>
            <person name="Schmutz J."/>
            <person name="Shahriari M."/>
            <person name="Shelest E."/>
            <person name="Silva-Franco F."/>
            <person name="Soanes D."/>
            <person name="Syed K."/>
            <person name="Tagua V.G."/>
            <person name="Talbot N.J."/>
            <person name="Thon M."/>
            <person name="De Vries R.P."/>
            <person name="Wiebenga A."/>
            <person name="Yadav J.S."/>
            <person name="Braun E.L."/>
            <person name="Baker S."/>
            <person name="Garre V."/>
            <person name="Horwitz B."/>
            <person name="Torres-Martinez S."/>
            <person name="Idnurm A."/>
            <person name="Herrera-Estrella A."/>
            <person name="Gabaldon T."/>
            <person name="Grigoriev I.V."/>
        </authorList>
    </citation>
    <scope>NUCLEOTIDE SEQUENCE [LARGE SCALE GENOMIC DNA]</scope>
    <source>
        <strain evidence="3 4">CBS 277.49</strain>
    </source>
</reference>
<dbReference type="EMBL" id="AMYB01000010">
    <property type="protein sequence ID" value="OAC98468.1"/>
    <property type="molecule type" value="Genomic_DNA"/>
</dbReference>
<dbReference type="InterPro" id="IPR014756">
    <property type="entry name" value="Ig_E-set"/>
</dbReference>
<keyword evidence="4" id="KW-1185">Reference proteome</keyword>
<sequence>MSNSKELAIVLKNPDKCYYPGDVICGQIRIESKKSIDIQHLSVNFAGCVDGCGDKTTLINASQLLATPTAGRKYTTLSPGKCHTFDFEFKIPADDRLPSFANIPKVAKITYLITATHKKPMFKLSHTLSTATQEIKVLDMINVLLPDYRVPVKMSKDLGFINGSKLSQWCLHLHKSAFHRGEQIKLECQIHHFPAMQKSKAIKITLSRQVHKTSSAKVVENKVLSTTAIDLDTKDSSPSQTFPIELQIPSDTPPSIFPDTGRTLSVSYVIQAELKMKGVKSAIKLKSVYKQEVVIVIGTFPIDTTTATTPNDSKYLDATYLSQKANISLYTDSSRLSLHTLASAPSSPLPAHRKSTTALLPDRRSSGALQVHSPPPHQVSFSEFDNIKPLPRLEEITKKRTYGSHPSSSSSSLLAVPTSPSSPPPPSLSASQSPTPSASVLTSSYQQEFDDYIPTTPLRRLSFSSARSSTSTAVNSIDRSLTPLPSMKATQLNPYNTVSYLNRKSVPRPSLLSVHPQTPHEIGPDDVITRQGNKSVEKPHSDYFDAKTLETSGDDDERGSTPGLLSRHDTMSTASSGGLYDPCQPMSPPLIATTKPPIMLSPISRSN</sequence>
<feature type="domain" description="Arrestin C-terminal-like" evidence="2">
    <location>
        <begin position="163"/>
        <end position="302"/>
    </location>
</feature>
<dbReference type="AlphaFoldDB" id="A0A168H7X1"/>
<feature type="compositionally biased region" description="Low complexity" evidence="1">
    <location>
        <begin position="428"/>
        <end position="439"/>
    </location>
</feature>
<dbReference type="OrthoDB" id="441210at2759"/>
<gene>
    <name evidence="3" type="ORF">MUCCIDRAFT_115378</name>
</gene>
<evidence type="ECO:0000256" key="1">
    <source>
        <dbReference type="SAM" id="MobiDB-lite"/>
    </source>
</evidence>
<proteinExistence type="predicted"/>
<dbReference type="STRING" id="747725.A0A168H7X1"/>
<comment type="caution">
    <text evidence="3">The sequence shown here is derived from an EMBL/GenBank/DDBJ whole genome shotgun (WGS) entry which is preliminary data.</text>
</comment>
<feature type="compositionally biased region" description="Basic and acidic residues" evidence="1">
    <location>
        <begin position="535"/>
        <end position="548"/>
    </location>
</feature>
<accession>A0A168H7X1</accession>
<dbReference type="GO" id="GO:0005737">
    <property type="term" value="C:cytoplasm"/>
    <property type="evidence" value="ECO:0007669"/>
    <property type="project" value="TreeGrafter"/>
</dbReference>
<dbReference type="Proteomes" id="UP000077051">
    <property type="component" value="Unassembled WGS sequence"/>
</dbReference>
<dbReference type="InterPro" id="IPR050357">
    <property type="entry name" value="Arrestin_domain-protein"/>
</dbReference>
<dbReference type="InterPro" id="IPR014752">
    <property type="entry name" value="Arrestin-like_C"/>
</dbReference>
<name>A0A168H7X1_MUCCL</name>
<dbReference type="Pfam" id="PF02752">
    <property type="entry name" value="Arrestin_C"/>
    <property type="match status" value="1"/>
</dbReference>
<dbReference type="SMART" id="SM01017">
    <property type="entry name" value="Arrestin_C"/>
    <property type="match status" value="1"/>
</dbReference>
<dbReference type="InterPro" id="IPR011022">
    <property type="entry name" value="Arrestin_C-like"/>
</dbReference>
<feature type="region of interest" description="Disordered" evidence="1">
    <location>
        <begin position="399"/>
        <end position="443"/>
    </location>
</feature>
<dbReference type="Gene3D" id="2.60.40.640">
    <property type="match status" value="2"/>
</dbReference>